<organism evidence="1 2">
    <name type="scientific">Lindgomyces ingoldianus</name>
    <dbReference type="NCBI Taxonomy" id="673940"/>
    <lineage>
        <taxon>Eukaryota</taxon>
        <taxon>Fungi</taxon>
        <taxon>Dikarya</taxon>
        <taxon>Ascomycota</taxon>
        <taxon>Pezizomycotina</taxon>
        <taxon>Dothideomycetes</taxon>
        <taxon>Pleosporomycetidae</taxon>
        <taxon>Pleosporales</taxon>
        <taxon>Lindgomycetaceae</taxon>
        <taxon>Lindgomyces</taxon>
    </lineage>
</organism>
<comment type="caution">
    <text evidence="1">The sequence shown here is derived from an EMBL/GenBank/DDBJ whole genome shotgun (WGS) entry which is preliminary data.</text>
</comment>
<keyword evidence="2" id="KW-1185">Reference proteome</keyword>
<sequence length="265" mass="31252">MSLFMYTSARAISPSDPPVHKEPIRPVAVMPSIKWQTFVQEMLDWHHVATTYLACINYGLTGREERSISYTHLNDWNLRYSSAILPKYDIPSFDFDYDLDWPFVDDGGAINWRWWGCYRGLYPPYLGRLWSQMWFPSTVVQEWPLRDGPVHGRVVGDLLDATRFYPPYMWNHNMKLLRLMFHNTEVVELEDPYSKPDFYFRHTLRPRHRRARSEEWYTSENSPCWVRPNAHWHVTGSPISVDPSLGNWAHGLGSSALVWSEKEGR</sequence>
<dbReference type="EMBL" id="MU003504">
    <property type="protein sequence ID" value="KAF2471904.1"/>
    <property type="molecule type" value="Genomic_DNA"/>
</dbReference>
<gene>
    <name evidence="1" type="ORF">BDR25DRAFT_367820</name>
</gene>
<name>A0ACB6QXY1_9PLEO</name>
<reference evidence="1" key="1">
    <citation type="journal article" date="2020" name="Stud. Mycol.">
        <title>101 Dothideomycetes genomes: a test case for predicting lifestyles and emergence of pathogens.</title>
        <authorList>
            <person name="Haridas S."/>
            <person name="Albert R."/>
            <person name="Binder M."/>
            <person name="Bloem J."/>
            <person name="Labutti K."/>
            <person name="Salamov A."/>
            <person name="Andreopoulos B."/>
            <person name="Baker S."/>
            <person name="Barry K."/>
            <person name="Bills G."/>
            <person name="Bluhm B."/>
            <person name="Cannon C."/>
            <person name="Castanera R."/>
            <person name="Culley D."/>
            <person name="Daum C."/>
            <person name="Ezra D."/>
            <person name="Gonzalez J."/>
            <person name="Henrissat B."/>
            <person name="Kuo A."/>
            <person name="Liang C."/>
            <person name="Lipzen A."/>
            <person name="Lutzoni F."/>
            <person name="Magnuson J."/>
            <person name="Mondo S."/>
            <person name="Nolan M."/>
            <person name="Ohm R."/>
            <person name="Pangilinan J."/>
            <person name="Park H.-J."/>
            <person name="Ramirez L."/>
            <person name="Alfaro M."/>
            <person name="Sun H."/>
            <person name="Tritt A."/>
            <person name="Yoshinaga Y."/>
            <person name="Zwiers L.-H."/>
            <person name="Turgeon B."/>
            <person name="Goodwin S."/>
            <person name="Spatafora J."/>
            <person name="Crous P."/>
            <person name="Grigoriev I."/>
        </authorList>
    </citation>
    <scope>NUCLEOTIDE SEQUENCE</scope>
    <source>
        <strain evidence="1">ATCC 200398</strain>
    </source>
</reference>
<dbReference type="Proteomes" id="UP000799755">
    <property type="component" value="Unassembled WGS sequence"/>
</dbReference>
<accession>A0ACB6QXY1</accession>
<evidence type="ECO:0000313" key="1">
    <source>
        <dbReference type="EMBL" id="KAF2471904.1"/>
    </source>
</evidence>
<evidence type="ECO:0000313" key="2">
    <source>
        <dbReference type="Proteomes" id="UP000799755"/>
    </source>
</evidence>
<protein>
    <submittedName>
        <fullName evidence="1">Uncharacterized protein</fullName>
    </submittedName>
</protein>
<proteinExistence type="predicted"/>